<dbReference type="GO" id="GO:0015245">
    <property type="term" value="F:fatty acid transmembrane transporter activity"/>
    <property type="evidence" value="ECO:0007669"/>
    <property type="project" value="TreeGrafter"/>
</dbReference>
<proteinExistence type="inferred from homology"/>
<dbReference type="GO" id="GO:0009706">
    <property type="term" value="C:chloroplast inner membrane"/>
    <property type="evidence" value="ECO:0007669"/>
    <property type="project" value="TreeGrafter"/>
</dbReference>
<dbReference type="PANTHER" id="PTHR12668">
    <property type="entry name" value="TRANSMEMBRANE PROTEIN 14, 15"/>
    <property type="match status" value="1"/>
</dbReference>
<dbReference type="EMBL" id="BSYO01000037">
    <property type="protein sequence ID" value="GMH30110.1"/>
    <property type="molecule type" value="Genomic_DNA"/>
</dbReference>
<accession>A0AAD3THP5</accession>
<dbReference type="AlphaFoldDB" id="A0AAD3THP5"/>
<sequence length="331" mass="36430">MSVDCFCIANPKPSLWHQFKRASLASCYSSPGSPFCLRLESLRRTECRRLPVVDDGVPPKGIAAIGLLAFPRKSLNSRSIVAFGAPHEESKSSDLEIEKDKNDLKRDQELEEAWEQMLASFKEQAMKLQSVSQEAYVVYSKKALAVLKETAVQLKIRADKARYDLSVIAKDLSMEGKQYLASAAENYPEPVKDVVETFASTDDLSDISVVRDFYIGIPYGAILFLGGFLNFMLTGSISAIRFGIILGGILLALSVSSLRSWRKREPSSLALNGQAVIAGILFLREIRLLSQGRSFASLVITMISGANQELDQSLLKRYVSCDPNAFEGTAA</sequence>
<comment type="caution">
    <text evidence="7">The sequence shown here is derived from an EMBL/GenBank/DDBJ whole genome shotgun (WGS) entry which is preliminary data.</text>
</comment>
<evidence type="ECO:0000256" key="1">
    <source>
        <dbReference type="ARBA" id="ARBA00004370"/>
    </source>
</evidence>
<evidence type="ECO:0000256" key="6">
    <source>
        <dbReference type="SAM" id="Phobius"/>
    </source>
</evidence>
<evidence type="ECO:0000256" key="2">
    <source>
        <dbReference type="ARBA" id="ARBA00007590"/>
    </source>
</evidence>
<evidence type="ECO:0008006" key="9">
    <source>
        <dbReference type="Google" id="ProtNLM"/>
    </source>
</evidence>
<keyword evidence="3 6" id="KW-0812">Transmembrane</keyword>
<feature type="transmembrane region" description="Helical" evidence="6">
    <location>
        <begin position="239"/>
        <end position="258"/>
    </location>
</feature>
<dbReference type="InterPro" id="IPR005349">
    <property type="entry name" value="TMEM14"/>
</dbReference>
<organism evidence="7 8">
    <name type="scientific">Nepenthes gracilis</name>
    <name type="common">Slender pitcher plant</name>
    <dbReference type="NCBI Taxonomy" id="150966"/>
    <lineage>
        <taxon>Eukaryota</taxon>
        <taxon>Viridiplantae</taxon>
        <taxon>Streptophyta</taxon>
        <taxon>Embryophyta</taxon>
        <taxon>Tracheophyta</taxon>
        <taxon>Spermatophyta</taxon>
        <taxon>Magnoliopsida</taxon>
        <taxon>eudicotyledons</taxon>
        <taxon>Gunneridae</taxon>
        <taxon>Pentapetalae</taxon>
        <taxon>Caryophyllales</taxon>
        <taxon>Nepenthaceae</taxon>
        <taxon>Nepenthes</taxon>
    </lineage>
</organism>
<keyword evidence="4 6" id="KW-1133">Transmembrane helix</keyword>
<keyword evidence="5 6" id="KW-0472">Membrane</keyword>
<protein>
    <recommendedName>
        <fullName evidence="9">Protein FATTY ACID EXPORT 3, chloroplastic</fullName>
    </recommendedName>
</protein>
<evidence type="ECO:0000313" key="8">
    <source>
        <dbReference type="Proteomes" id="UP001279734"/>
    </source>
</evidence>
<gene>
    <name evidence="7" type="ORF">Nepgr_031953</name>
</gene>
<evidence type="ECO:0000256" key="4">
    <source>
        <dbReference type="ARBA" id="ARBA00022989"/>
    </source>
</evidence>
<dbReference type="Proteomes" id="UP001279734">
    <property type="component" value="Unassembled WGS sequence"/>
</dbReference>
<evidence type="ECO:0000256" key="3">
    <source>
        <dbReference type="ARBA" id="ARBA00022692"/>
    </source>
</evidence>
<feature type="transmembrane region" description="Helical" evidence="6">
    <location>
        <begin position="213"/>
        <end position="233"/>
    </location>
</feature>
<dbReference type="Gene3D" id="1.10.10.1740">
    <property type="entry name" value="Transmembrane protein 14-like"/>
    <property type="match status" value="1"/>
</dbReference>
<dbReference type="PANTHER" id="PTHR12668:SF43">
    <property type="entry name" value="TRANSMEMBRANE PROTEIN 14 HOMOLOG"/>
    <property type="match status" value="1"/>
</dbReference>
<keyword evidence="8" id="KW-1185">Reference proteome</keyword>
<dbReference type="InterPro" id="IPR044890">
    <property type="entry name" value="TMEM14_sf"/>
</dbReference>
<evidence type="ECO:0000256" key="5">
    <source>
        <dbReference type="ARBA" id="ARBA00023136"/>
    </source>
</evidence>
<comment type="similarity">
    <text evidence="2">Belongs to the TMEM14 family.</text>
</comment>
<comment type="subcellular location">
    <subcellularLocation>
        <location evidence="1">Membrane</location>
    </subcellularLocation>
</comment>
<name>A0AAD3THP5_NEPGR</name>
<evidence type="ECO:0000313" key="7">
    <source>
        <dbReference type="EMBL" id="GMH30110.1"/>
    </source>
</evidence>
<reference evidence="7" key="1">
    <citation type="submission" date="2023-05" db="EMBL/GenBank/DDBJ databases">
        <title>Nepenthes gracilis genome sequencing.</title>
        <authorList>
            <person name="Fukushima K."/>
        </authorList>
    </citation>
    <scope>NUCLEOTIDE SEQUENCE</scope>
    <source>
        <strain evidence="7">SING2019-196</strain>
    </source>
</reference>
<dbReference type="Pfam" id="PF03647">
    <property type="entry name" value="Tmemb_14"/>
    <property type="match status" value="1"/>
</dbReference>